<evidence type="ECO:0000313" key="2">
    <source>
        <dbReference type="Proteomes" id="UP000467105"/>
    </source>
</evidence>
<keyword evidence="2" id="KW-1185">Reference proteome</keyword>
<gene>
    <name evidence="1" type="ORF">MPRM_12490</name>
</gene>
<reference evidence="1 2" key="1">
    <citation type="journal article" date="2019" name="Emerg. Microbes Infect.">
        <title>Comprehensive subspecies identification of 175 nontuberculous mycobacteria species based on 7547 genomic profiles.</title>
        <authorList>
            <person name="Matsumoto Y."/>
            <person name="Kinjo T."/>
            <person name="Motooka D."/>
            <person name="Nabeya D."/>
            <person name="Jung N."/>
            <person name="Uechi K."/>
            <person name="Horii T."/>
            <person name="Iida T."/>
            <person name="Fujita J."/>
            <person name="Nakamura S."/>
        </authorList>
    </citation>
    <scope>NUCLEOTIDE SEQUENCE [LARGE SCALE GENOMIC DNA]</scope>
    <source>
        <strain evidence="1 2">JCM 14742</strain>
    </source>
</reference>
<sequence length="124" mass="13466">MLGLAQNEHVAITVCGSPADFIVVDSFLMSQCPPSSTDDHHYALFHGKSMALGRYARSTCTTIFVGAALYIFASLLALAGIALTTSTYYRDKRDGKVNFETRLVIRPAPAPQITRRLGVRGGRC</sequence>
<protein>
    <submittedName>
        <fullName evidence="1">Uncharacterized protein</fullName>
    </submittedName>
</protein>
<proteinExistence type="predicted"/>
<dbReference type="Proteomes" id="UP000467105">
    <property type="component" value="Chromosome"/>
</dbReference>
<name>A0A7I7YQ20_9MYCO</name>
<dbReference type="AlphaFoldDB" id="A0A7I7YQ20"/>
<organism evidence="1 2">
    <name type="scientific">Mycobacterium parmense</name>
    <dbReference type="NCBI Taxonomy" id="185642"/>
    <lineage>
        <taxon>Bacteria</taxon>
        <taxon>Bacillati</taxon>
        <taxon>Actinomycetota</taxon>
        <taxon>Actinomycetes</taxon>
        <taxon>Mycobacteriales</taxon>
        <taxon>Mycobacteriaceae</taxon>
        <taxon>Mycobacterium</taxon>
        <taxon>Mycobacterium simiae complex</taxon>
    </lineage>
</organism>
<accession>A0A7I7YQ20</accession>
<evidence type="ECO:0000313" key="1">
    <source>
        <dbReference type="EMBL" id="BBZ43968.1"/>
    </source>
</evidence>
<dbReference type="EMBL" id="AP022614">
    <property type="protein sequence ID" value="BBZ43968.1"/>
    <property type="molecule type" value="Genomic_DNA"/>
</dbReference>